<evidence type="ECO:0000313" key="1">
    <source>
        <dbReference type="EMBL" id="CAF4804584.1"/>
    </source>
</evidence>
<dbReference type="AlphaFoldDB" id="A0A8S3B9G9"/>
<feature type="non-terminal residue" evidence="1">
    <location>
        <position position="80"/>
    </location>
</feature>
<dbReference type="Proteomes" id="UP000681967">
    <property type="component" value="Unassembled WGS sequence"/>
</dbReference>
<evidence type="ECO:0000313" key="2">
    <source>
        <dbReference type="Proteomes" id="UP000681967"/>
    </source>
</evidence>
<proteinExistence type="predicted"/>
<feature type="non-terminal residue" evidence="1">
    <location>
        <position position="1"/>
    </location>
</feature>
<sequence>TEPGATTEQENVIRAEDIQLEKIFPEISTVSPTKMYKQDTTEITSQTFQTTEANTYNNETNMTSKTQIFTTENIKTTSSP</sequence>
<accession>A0A8S3B9G9</accession>
<protein>
    <submittedName>
        <fullName evidence="1">Uncharacterized protein</fullName>
    </submittedName>
</protein>
<gene>
    <name evidence="1" type="ORF">BYL167_LOCUS48295</name>
</gene>
<reference evidence="1" key="1">
    <citation type="submission" date="2021-02" db="EMBL/GenBank/DDBJ databases">
        <authorList>
            <person name="Nowell W R."/>
        </authorList>
    </citation>
    <scope>NUCLEOTIDE SEQUENCE</scope>
</reference>
<organism evidence="1 2">
    <name type="scientific">Rotaria magnacalcarata</name>
    <dbReference type="NCBI Taxonomy" id="392030"/>
    <lineage>
        <taxon>Eukaryota</taxon>
        <taxon>Metazoa</taxon>
        <taxon>Spiralia</taxon>
        <taxon>Gnathifera</taxon>
        <taxon>Rotifera</taxon>
        <taxon>Eurotatoria</taxon>
        <taxon>Bdelloidea</taxon>
        <taxon>Philodinida</taxon>
        <taxon>Philodinidae</taxon>
        <taxon>Rotaria</taxon>
    </lineage>
</organism>
<dbReference type="EMBL" id="CAJOBH010140859">
    <property type="protein sequence ID" value="CAF4804584.1"/>
    <property type="molecule type" value="Genomic_DNA"/>
</dbReference>
<name>A0A8S3B9G9_9BILA</name>
<comment type="caution">
    <text evidence="1">The sequence shown here is derived from an EMBL/GenBank/DDBJ whole genome shotgun (WGS) entry which is preliminary data.</text>
</comment>